<feature type="coiled-coil region" evidence="1">
    <location>
        <begin position="106"/>
        <end position="181"/>
    </location>
</feature>
<feature type="signal peptide" evidence="2">
    <location>
        <begin position="1"/>
        <end position="19"/>
    </location>
</feature>
<protein>
    <submittedName>
        <fullName evidence="3">Uncharacterized protein</fullName>
    </submittedName>
</protein>
<dbReference type="EMBL" id="KK365149">
    <property type="protein sequence ID" value="KCZ81124.1"/>
    <property type="molecule type" value="Genomic_DNA"/>
</dbReference>
<reference evidence="3 4" key="2">
    <citation type="submission" date="2014-03" db="EMBL/GenBank/DDBJ databases">
        <title>The Genome Sequence of Anncaliia algerae insect isolate PRA339.</title>
        <authorList>
            <consortium name="The Broad Institute Genome Sequencing Platform"/>
            <consortium name="The Broad Institute Genome Sequencing Center for Infectious Disease"/>
            <person name="Cuomo C."/>
            <person name="Becnel J."/>
            <person name="Sanscrainte N."/>
            <person name="Walker B."/>
            <person name="Young S.K."/>
            <person name="Zeng Q."/>
            <person name="Gargeya S."/>
            <person name="Fitzgerald M."/>
            <person name="Haas B."/>
            <person name="Abouelleil A."/>
            <person name="Alvarado L."/>
            <person name="Arachchi H.M."/>
            <person name="Berlin A.M."/>
            <person name="Chapman S.B."/>
            <person name="Dewar J."/>
            <person name="Goldberg J."/>
            <person name="Griggs A."/>
            <person name="Gujja S."/>
            <person name="Hansen M."/>
            <person name="Howarth C."/>
            <person name="Imamovic A."/>
            <person name="Larimer J."/>
            <person name="McCowan C."/>
            <person name="Murphy C."/>
            <person name="Neiman D."/>
            <person name="Pearson M."/>
            <person name="Priest M."/>
            <person name="Roberts A."/>
            <person name="Saif S."/>
            <person name="Shea T."/>
            <person name="Sisk P."/>
            <person name="Sykes S."/>
            <person name="Wortman J."/>
            <person name="Nusbaum C."/>
            <person name="Birren B."/>
        </authorList>
    </citation>
    <scope>NUCLEOTIDE SEQUENCE [LARGE SCALE GENOMIC DNA]</scope>
    <source>
        <strain evidence="3 4">PRA339</strain>
    </source>
</reference>
<keyword evidence="4" id="KW-1185">Reference proteome</keyword>
<dbReference type="VEuPathDB" id="MicrosporidiaDB:H312_01416"/>
<name>A0A059F2B5_9MICR</name>
<proteinExistence type="predicted"/>
<feature type="chain" id="PRO_5001572473" evidence="2">
    <location>
        <begin position="20"/>
        <end position="225"/>
    </location>
</feature>
<reference evidence="4" key="1">
    <citation type="submission" date="2013-02" db="EMBL/GenBank/DDBJ databases">
        <authorList>
            <consortium name="The Broad Institute Genome Sequencing Platform"/>
            <person name="Cuomo C."/>
            <person name="Becnel J."/>
            <person name="Sanscrainte N."/>
            <person name="Walker B."/>
            <person name="Young S.K."/>
            <person name="Zeng Q."/>
            <person name="Gargeya S."/>
            <person name="Fitzgerald M."/>
            <person name="Haas B."/>
            <person name="Abouelleil A."/>
            <person name="Alvarado L."/>
            <person name="Arachchi H.M."/>
            <person name="Berlin A.M."/>
            <person name="Chapman S.B."/>
            <person name="Dewar J."/>
            <person name="Goldberg J."/>
            <person name="Griggs A."/>
            <person name="Gujja S."/>
            <person name="Hansen M."/>
            <person name="Howarth C."/>
            <person name="Imamovic A."/>
            <person name="Larimer J."/>
            <person name="McCowan C."/>
            <person name="Murphy C."/>
            <person name="Neiman D."/>
            <person name="Pearson M."/>
            <person name="Priest M."/>
            <person name="Roberts A."/>
            <person name="Saif S."/>
            <person name="Shea T."/>
            <person name="Sisk P."/>
            <person name="Sykes S."/>
            <person name="Wortman J."/>
            <person name="Nusbaum C."/>
            <person name="Birren B."/>
        </authorList>
    </citation>
    <scope>NUCLEOTIDE SEQUENCE [LARGE SCALE GENOMIC DNA]</scope>
    <source>
        <strain evidence="4">PRA339</strain>
    </source>
</reference>
<dbReference type="OrthoDB" id="2190706at2759"/>
<organism evidence="3 4">
    <name type="scientific">Anncaliia algerae PRA339</name>
    <dbReference type="NCBI Taxonomy" id="1288291"/>
    <lineage>
        <taxon>Eukaryota</taxon>
        <taxon>Fungi</taxon>
        <taxon>Fungi incertae sedis</taxon>
        <taxon>Microsporidia</taxon>
        <taxon>Tubulinosematoidea</taxon>
        <taxon>Tubulinosematidae</taxon>
        <taxon>Anncaliia</taxon>
    </lineage>
</organism>
<dbReference type="AlphaFoldDB" id="A0A059F2B5"/>
<keyword evidence="1" id="KW-0175">Coiled coil</keyword>
<gene>
    <name evidence="3" type="ORF">H312_01416</name>
</gene>
<keyword evidence="2" id="KW-0732">Signal</keyword>
<accession>A0A059F2B5</accession>
<evidence type="ECO:0000313" key="4">
    <source>
        <dbReference type="Proteomes" id="UP000030655"/>
    </source>
</evidence>
<dbReference type="HOGENOM" id="CLU_1288889_0_0_1"/>
<dbReference type="Proteomes" id="UP000030655">
    <property type="component" value="Unassembled WGS sequence"/>
</dbReference>
<evidence type="ECO:0000256" key="1">
    <source>
        <dbReference type="SAM" id="Coils"/>
    </source>
</evidence>
<evidence type="ECO:0000256" key="2">
    <source>
        <dbReference type="SAM" id="SignalP"/>
    </source>
</evidence>
<evidence type="ECO:0000313" key="3">
    <source>
        <dbReference type="EMBL" id="KCZ81124.1"/>
    </source>
</evidence>
<sequence>MLFFYILVAYFIYFLIKNSAPMDFIDEIEFYGFVPMAYVNNLIKKITEKTEQMVEKEDPIFKKQMMTALAKNFQIFEVYVLKSVFKFPEYFSFERKMTDFTCDSEIDSLLDELERILEEEEFLKNEINNKERELEVKALESKEYDVLLSCEENFNRVVKRIKEIENTCLETENSYKKLNRQGNAIIKRNQLTEYKELKDAMWEKEKSLLFENLPLSQIIFYNKNI</sequence>